<reference evidence="5 6" key="1">
    <citation type="journal article" date="2019" name="Int. J. Syst. Evol. Microbiol.">
        <title>The Global Catalogue of Microorganisms (GCM) 10K type strain sequencing project: providing services to taxonomists for standard genome sequencing and annotation.</title>
        <authorList>
            <consortium name="The Broad Institute Genomics Platform"/>
            <consortium name="The Broad Institute Genome Sequencing Center for Infectious Disease"/>
            <person name="Wu L."/>
            <person name="Ma J."/>
        </authorList>
    </citation>
    <scope>NUCLEOTIDE SEQUENCE [LARGE SCALE GENOMIC DNA]</scope>
    <source>
        <strain evidence="5 6">JCM 4788</strain>
    </source>
</reference>
<keyword evidence="3" id="KW-0233">DNA recombination</keyword>
<dbReference type="InterPro" id="IPR011010">
    <property type="entry name" value="DNA_brk_join_enz"/>
</dbReference>
<dbReference type="SUPFAM" id="SSF56349">
    <property type="entry name" value="DNA breaking-rejoining enzymes"/>
    <property type="match status" value="1"/>
</dbReference>
<proteinExistence type="inferred from homology"/>
<dbReference type="PANTHER" id="PTHR30349">
    <property type="entry name" value="PHAGE INTEGRASE-RELATED"/>
    <property type="match status" value="1"/>
</dbReference>
<protein>
    <submittedName>
        <fullName evidence="5">Site-specific integrase</fullName>
    </submittedName>
</protein>
<dbReference type="Proteomes" id="UP001500879">
    <property type="component" value="Unassembled WGS sequence"/>
</dbReference>
<name>A0ABN0Y5Y2_9ACTN</name>
<dbReference type="InterPro" id="IPR050090">
    <property type="entry name" value="Tyrosine_recombinase_XerCD"/>
</dbReference>
<feature type="domain" description="Tyr recombinase" evidence="4">
    <location>
        <begin position="236"/>
        <end position="426"/>
    </location>
</feature>
<gene>
    <name evidence="5" type="ORF">GCM10010357_01590</name>
</gene>
<dbReference type="InterPro" id="IPR002104">
    <property type="entry name" value="Integrase_catalytic"/>
</dbReference>
<dbReference type="PROSITE" id="PS51898">
    <property type="entry name" value="TYR_RECOMBINASE"/>
    <property type="match status" value="1"/>
</dbReference>
<dbReference type="InterPro" id="IPR058717">
    <property type="entry name" value="Phage_L5_Integrase_N"/>
</dbReference>
<sequence>MARRRRDFGMIRQLPSGRFQASYQAPDGTRRNAPKTFRTKTEAGSWLADLRTQLDKKTWHDPKAGDITLAEWVEVYSTTNRKIKKESTRELLQRDAAAWIVPRLESDGDAVELGSLPIGTITEDLVDRWYPIMRRLTRAAAVKKASASKYKGHPARWWAQNHGYDAKPTGRLSPAIITAWEHAGSPTPPPRPVPEHAGHDYAARQYRLLHALMEYAVKKKKIVANPVNIEGAGEDINLDRTPVEIHEARIMAAAFPRRYRAALWFAVFTALRAGQVFALRRRDIDFERGIIAVGRAQWEPRRGPVRIDSPKTEDTSRWTPMHPQLALFLKAHLDEFVPDAPDAIVFATSTGKPLRASNRSRMFNRAREAAGRPDVRWHDLRSVALMKAFDNGATPKDAMAILDHKTPEASLRYQRTSEQRKKKVLVAVGDAFAEETNVGPLVGQQDAA</sequence>
<dbReference type="RefSeq" id="WP_344018530.1">
    <property type="nucleotide sequence ID" value="NZ_BAAABX010000003.1"/>
</dbReference>
<dbReference type="Pfam" id="PF00589">
    <property type="entry name" value="Phage_integrase"/>
    <property type="match status" value="1"/>
</dbReference>
<keyword evidence="2" id="KW-0238">DNA-binding</keyword>
<comment type="similarity">
    <text evidence="1">Belongs to the 'phage' integrase family.</text>
</comment>
<keyword evidence="6" id="KW-1185">Reference proteome</keyword>
<dbReference type="InterPro" id="IPR013762">
    <property type="entry name" value="Integrase-like_cat_sf"/>
</dbReference>
<dbReference type="Gene3D" id="1.10.150.130">
    <property type="match status" value="1"/>
</dbReference>
<dbReference type="Pfam" id="PF26003">
    <property type="entry name" value="Integrase_N_phage"/>
    <property type="match status" value="1"/>
</dbReference>
<dbReference type="InterPro" id="IPR010998">
    <property type="entry name" value="Integrase_recombinase_N"/>
</dbReference>
<dbReference type="EMBL" id="BAAABX010000003">
    <property type="protein sequence ID" value="GAA0384392.1"/>
    <property type="molecule type" value="Genomic_DNA"/>
</dbReference>
<evidence type="ECO:0000256" key="1">
    <source>
        <dbReference type="ARBA" id="ARBA00008857"/>
    </source>
</evidence>
<dbReference type="PANTHER" id="PTHR30349:SF64">
    <property type="entry name" value="PROPHAGE INTEGRASE INTD-RELATED"/>
    <property type="match status" value="1"/>
</dbReference>
<evidence type="ECO:0000259" key="4">
    <source>
        <dbReference type="PROSITE" id="PS51898"/>
    </source>
</evidence>
<comment type="caution">
    <text evidence="5">The sequence shown here is derived from an EMBL/GenBank/DDBJ whole genome shotgun (WGS) entry which is preliminary data.</text>
</comment>
<evidence type="ECO:0000313" key="6">
    <source>
        <dbReference type="Proteomes" id="UP001500879"/>
    </source>
</evidence>
<evidence type="ECO:0000256" key="3">
    <source>
        <dbReference type="ARBA" id="ARBA00023172"/>
    </source>
</evidence>
<accession>A0ABN0Y5Y2</accession>
<dbReference type="Gene3D" id="1.10.443.10">
    <property type="entry name" value="Intergrase catalytic core"/>
    <property type="match status" value="1"/>
</dbReference>
<evidence type="ECO:0000256" key="2">
    <source>
        <dbReference type="ARBA" id="ARBA00023125"/>
    </source>
</evidence>
<organism evidence="5 6">
    <name type="scientific">Streptomyces luteireticuli</name>
    <dbReference type="NCBI Taxonomy" id="173858"/>
    <lineage>
        <taxon>Bacteria</taxon>
        <taxon>Bacillati</taxon>
        <taxon>Actinomycetota</taxon>
        <taxon>Actinomycetes</taxon>
        <taxon>Kitasatosporales</taxon>
        <taxon>Streptomycetaceae</taxon>
        <taxon>Streptomyces</taxon>
    </lineage>
</organism>
<evidence type="ECO:0000313" key="5">
    <source>
        <dbReference type="EMBL" id="GAA0384392.1"/>
    </source>
</evidence>